<comment type="subcellular location">
    <subcellularLocation>
        <location evidence="1">Nucleus</location>
    </subcellularLocation>
</comment>
<sequence>MVKESVNERDAREVTIKKRRKTSTSGASSALPATKVVEGDVYKNVIDFEEAEASLRDPDNDVLLFKNTCDEIRKSMYEIAELKKKNTEQALAEIAEKRISTSLLFVFLKKLNRLEKFRTKRSRDILNKEKQQVDSYHLQLQNLLYEILHLKKEVTKCLEFKSKDEEIDLVPVEEFFREAPQEITRPDVTLTDHQLKLARLEWERLQRKQLADQCEQLQKDKEKVAAEIQSKRERMENITPHLSNILERTQPLQDYLGLPLDKVRKQHQVAYLLPRPLYILYVQADAYREACDKMMSVVVGGDEEEAVRLQHSQSSRSPVPLENDDSESDPELEAPEDIGDRQKRHHRKMSRQDRLEERKKKLLLSHPLHVEIHIKLPDNNNINILSELFPGDDGKESPNVANPYQLARVGLEHFTSYIPTLGIPYAWAQRLAGLDFMASQPDVVAITQGSSSGEVIATPDVSQASMESVVKAIRHRLKARLALCRQLQAFEEGDLRPVLPALRNMFATKCAAELASWHIATWEDYRVAGTTQKLVQAEAVSKADNFYRAVINRGTARLIALVAVKPDYPRSPAVFSLNLHWCGEHNSSNDDAIRDMEAEVNIHWKELAKGHGWGQGLLAAQFRRLISCLDIYLEATAPNEFPREKTFFKPFRGRNRARPYKYLPIGCGIFSQR</sequence>
<comment type="caution">
    <text evidence="6">The sequence shown here is derived from an EMBL/GenBank/DDBJ whole genome shotgun (WGS) entry which is preliminary data.</text>
</comment>
<evidence type="ECO:0000256" key="1">
    <source>
        <dbReference type="ARBA" id="ARBA00004123"/>
    </source>
</evidence>
<feature type="coiled-coil region" evidence="4">
    <location>
        <begin position="200"/>
        <end position="234"/>
    </location>
</feature>
<evidence type="ECO:0000313" key="6">
    <source>
        <dbReference type="EMBL" id="KAG8225852.1"/>
    </source>
</evidence>
<dbReference type="EMBL" id="KZ308255">
    <property type="protein sequence ID" value="KAG8225852.1"/>
    <property type="molecule type" value="Genomic_DNA"/>
</dbReference>
<name>A0A8K0K1E4_LADFU</name>
<reference evidence="6" key="1">
    <citation type="submission" date="2013-04" db="EMBL/GenBank/DDBJ databases">
        <authorList>
            <person name="Qu J."/>
            <person name="Murali S.C."/>
            <person name="Bandaranaike D."/>
            <person name="Bellair M."/>
            <person name="Blankenburg K."/>
            <person name="Chao H."/>
            <person name="Dinh H."/>
            <person name="Doddapaneni H."/>
            <person name="Downs B."/>
            <person name="Dugan-Rocha S."/>
            <person name="Elkadiri S."/>
            <person name="Gnanaolivu R.D."/>
            <person name="Hernandez B."/>
            <person name="Javaid M."/>
            <person name="Jayaseelan J.C."/>
            <person name="Lee S."/>
            <person name="Li M."/>
            <person name="Ming W."/>
            <person name="Munidasa M."/>
            <person name="Muniz J."/>
            <person name="Nguyen L."/>
            <person name="Ongeri F."/>
            <person name="Osuji N."/>
            <person name="Pu L.-L."/>
            <person name="Puazo M."/>
            <person name="Qu C."/>
            <person name="Quiroz J."/>
            <person name="Raj R."/>
            <person name="Weissenberger G."/>
            <person name="Xin Y."/>
            <person name="Zou X."/>
            <person name="Han Y."/>
            <person name="Richards S."/>
            <person name="Worley K."/>
            <person name="Muzny D."/>
            <person name="Gibbs R."/>
        </authorList>
    </citation>
    <scope>NUCLEOTIDE SEQUENCE</scope>
    <source>
        <strain evidence="6">Sampled in the wild</strain>
    </source>
</reference>
<reference evidence="6" key="2">
    <citation type="submission" date="2017-10" db="EMBL/GenBank/DDBJ databases">
        <title>Ladona fulva Genome sequencing and assembly.</title>
        <authorList>
            <person name="Murali S."/>
            <person name="Richards S."/>
            <person name="Bandaranaike D."/>
            <person name="Bellair M."/>
            <person name="Blankenburg K."/>
            <person name="Chao H."/>
            <person name="Dinh H."/>
            <person name="Doddapaneni H."/>
            <person name="Dugan-Rocha S."/>
            <person name="Elkadiri S."/>
            <person name="Gnanaolivu R."/>
            <person name="Hernandez B."/>
            <person name="Skinner E."/>
            <person name="Javaid M."/>
            <person name="Lee S."/>
            <person name="Li M."/>
            <person name="Ming W."/>
            <person name="Munidasa M."/>
            <person name="Muniz J."/>
            <person name="Nguyen L."/>
            <person name="Hughes D."/>
            <person name="Osuji N."/>
            <person name="Pu L.-L."/>
            <person name="Puazo M."/>
            <person name="Qu C."/>
            <person name="Quiroz J."/>
            <person name="Raj R."/>
            <person name="Weissenberger G."/>
            <person name="Xin Y."/>
            <person name="Zou X."/>
            <person name="Han Y."/>
            <person name="Worley K."/>
            <person name="Muzny D."/>
            <person name="Gibbs R."/>
        </authorList>
    </citation>
    <scope>NUCLEOTIDE SEQUENCE</scope>
    <source>
        <strain evidence="6">Sampled in the wild</strain>
    </source>
</reference>
<proteinExistence type="inferred from homology"/>
<dbReference type="GO" id="GO:0006406">
    <property type="term" value="P:mRNA export from nucleus"/>
    <property type="evidence" value="ECO:0007669"/>
    <property type="project" value="TreeGrafter"/>
</dbReference>
<gene>
    <name evidence="6" type="ORF">J437_LFUL004782</name>
</gene>
<keyword evidence="7" id="KW-1185">Reference proteome</keyword>
<keyword evidence="4" id="KW-0175">Coiled coil</keyword>
<dbReference type="GO" id="GO:0000445">
    <property type="term" value="C:THO complex part of transcription export complex"/>
    <property type="evidence" value="ECO:0007669"/>
    <property type="project" value="TreeGrafter"/>
</dbReference>
<evidence type="ECO:0008006" key="8">
    <source>
        <dbReference type="Google" id="ProtNLM"/>
    </source>
</evidence>
<accession>A0A8K0K1E4</accession>
<dbReference type="PANTHER" id="PTHR13375:SF3">
    <property type="entry name" value="THO COMPLEX SUBUNIT 5 HOMOLOG"/>
    <property type="match status" value="1"/>
</dbReference>
<evidence type="ECO:0000313" key="7">
    <source>
        <dbReference type="Proteomes" id="UP000792457"/>
    </source>
</evidence>
<feature type="region of interest" description="Disordered" evidence="5">
    <location>
        <begin position="1"/>
        <end position="30"/>
    </location>
</feature>
<comment type="similarity">
    <text evidence="2">Belongs to the THOC5 family.</text>
</comment>
<feature type="compositionally biased region" description="Basic and acidic residues" evidence="5">
    <location>
        <begin position="1"/>
        <end position="16"/>
    </location>
</feature>
<dbReference type="PANTHER" id="PTHR13375">
    <property type="entry name" value="FMS INTERACTING PROTEIN"/>
    <property type="match status" value="1"/>
</dbReference>
<organism evidence="6 7">
    <name type="scientific">Ladona fulva</name>
    <name type="common">Scarce chaser dragonfly</name>
    <name type="synonym">Libellula fulva</name>
    <dbReference type="NCBI Taxonomy" id="123851"/>
    <lineage>
        <taxon>Eukaryota</taxon>
        <taxon>Metazoa</taxon>
        <taxon>Ecdysozoa</taxon>
        <taxon>Arthropoda</taxon>
        <taxon>Hexapoda</taxon>
        <taxon>Insecta</taxon>
        <taxon>Pterygota</taxon>
        <taxon>Palaeoptera</taxon>
        <taxon>Odonata</taxon>
        <taxon>Epiprocta</taxon>
        <taxon>Anisoptera</taxon>
        <taxon>Libelluloidea</taxon>
        <taxon>Libellulidae</taxon>
        <taxon>Ladona</taxon>
    </lineage>
</organism>
<dbReference type="Pfam" id="PF09766">
    <property type="entry name" value="FmiP_Thoc5"/>
    <property type="match status" value="2"/>
</dbReference>
<feature type="region of interest" description="Disordered" evidence="5">
    <location>
        <begin position="306"/>
        <end position="355"/>
    </location>
</feature>
<dbReference type="Proteomes" id="UP000792457">
    <property type="component" value="Unassembled WGS sequence"/>
</dbReference>
<evidence type="ECO:0000256" key="2">
    <source>
        <dbReference type="ARBA" id="ARBA00008044"/>
    </source>
</evidence>
<dbReference type="InterPro" id="IPR019163">
    <property type="entry name" value="THO_Thoc5"/>
</dbReference>
<evidence type="ECO:0000256" key="5">
    <source>
        <dbReference type="SAM" id="MobiDB-lite"/>
    </source>
</evidence>
<feature type="compositionally biased region" description="Acidic residues" evidence="5">
    <location>
        <begin position="322"/>
        <end position="337"/>
    </location>
</feature>
<dbReference type="GO" id="GO:0003729">
    <property type="term" value="F:mRNA binding"/>
    <property type="evidence" value="ECO:0007669"/>
    <property type="project" value="TreeGrafter"/>
</dbReference>
<keyword evidence="3" id="KW-0539">Nucleus</keyword>
<evidence type="ECO:0000256" key="3">
    <source>
        <dbReference type="ARBA" id="ARBA00023242"/>
    </source>
</evidence>
<dbReference type="AlphaFoldDB" id="A0A8K0K1E4"/>
<protein>
    <recommendedName>
        <fullName evidence="8">THO complex subunit 5</fullName>
    </recommendedName>
</protein>
<evidence type="ECO:0000256" key="4">
    <source>
        <dbReference type="SAM" id="Coils"/>
    </source>
</evidence>
<dbReference type="OrthoDB" id="20582at2759"/>